<dbReference type="RefSeq" id="WP_171652630.1">
    <property type="nucleotide sequence ID" value="NZ_WHOD01000055.1"/>
</dbReference>
<name>A0A972GV92_9BACL</name>
<evidence type="ECO:0000256" key="1">
    <source>
        <dbReference type="SAM" id="Phobius"/>
    </source>
</evidence>
<reference evidence="2" key="1">
    <citation type="submission" date="2019-10" db="EMBL/GenBank/DDBJ databases">
        <title>Description of Paenibacillus glebae sp. nov.</title>
        <authorList>
            <person name="Carlier A."/>
            <person name="Qi S."/>
        </authorList>
    </citation>
    <scope>NUCLEOTIDE SEQUENCE</scope>
    <source>
        <strain evidence="2">LMG 31456</strain>
    </source>
</reference>
<feature type="transmembrane region" description="Helical" evidence="1">
    <location>
        <begin position="53"/>
        <end position="75"/>
    </location>
</feature>
<keyword evidence="1" id="KW-0812">Transmembrane</keyword>
<evidence type="ECO:0000313" key="2">
    <source>
        <dbReference type="EMBL" id="NOU94442.1"/>
    </source>
</evidence>
<feature type="transmembrane region" description="Helical" evidence="1">
    <location>
        <begin position="243"/>
        <end position="265"/>
    </location>
</feature>
<proteinExistence type="predicted"/>
<dbReference type="GO" id="GO:0005886">
    <property type="term" value="C:plasma membrane"/>
    <property type="evidence" value="ECO:0007669"/>
    <property type="project" value="UniProtKB-SubCell"/>
</dbReference>
<protein>
    <submittedName>
        <fullName evidence="2">ABC transporter permease subunit</fullName>
    </submittedName>
</protein>
<feature type="transmembrane region" description="Helical" evidence="1">
    <location>
        <begin position="100"/>
        <end position="124"/>
    </location>
</feature>
<dbReference type="Proteomes" id="UP000641588">
    <property type="component" value="Unassembled WGS sequence"/>
</dbReference>
<feature type="transmembrane region" description="Helical" evidence="1">
    <location>
        <begin position="21"/>
        <end position="41"/>
    </location>
</feature>
<evidence type="ECO:0000313" key="3">
    <source>
        <dbReference type="Proteomes" id="UP000641588"/>
    </source>
</evidence>
<keyword evidence="1" id="KW-1133">Transmembrane helix</keyword>
<dbReference type="EMBL" id="WHOD01000055">
    <property type="protein sequence ID" value="NOU94442.1"/>
    <property type="molecule type" value="Genomic_DNA"/>
</dbReference>
<feature type="transmembrane region" description="Helical" evidence="1">
    <location>
        <begin position="170"/>
        <end position="196"/>
    </location>
</feature>
<dbReference type="AlphaFoldDB" id="A0A972GV92"/>
<comment type="caution">
    <text evidence="2">The sequence shown here is derived from an EMBL/GenBank/DDBJ whole genome shotgun (WGS) entry which is preliminary data.</text>
</comment>
<feature type="transmembrane region" description="Helical" evidence="1">
    <location>
        <begin position="136"/>
        <end position="158"/>
    </location>
</feature>
<gene>
    <name evidence="2" type="ORF">GC093_14625</name>
</gene>
<dbReference type="GO" id="GO:0140359">
    <property type="term" value="F:ABC-type transporter activity"/>
    <property type="evidence" value="ECO:0007669"/>
    <property type="project" value="InterPro"/>
</dbReference>
<dbReference type="Pfam" id="PF12679">
    <property type="entry name" value="ABC2_membrane_2"/>
    <property type="match status" value="1"/>
</dbReference>
<dbReference type="PANTHER" id="PTHR43471">
    <property type="entry name" value="ABC TRANSPORTER PERMEASE"/>
    <property type="match status" value="1"/>
</dbReference>
<accession>A0A972GV92</accession>
<sequence>MNALHIALREIKIGFRNPWSYSFIALFTVFSLSLLIINAQYFSQGYSSTTASMLNLTLYLLPLMTLLLGAFSLTAEKEEGSWQLLSTYPISTLSFIAGKYMGLSTVLLTIVAFGYGITGVAGYFTGKGLAAESFGLFFSFSAGLVLLFLAIAIILGTLSRNRWQALTFAVTVWFFAIIGWPTLLISLLGVLPYVWIKPMLTTLTLLNPAELVRLFVVVKLGGGSVLGPEYYQWVHWMNQPSGGIVFTLLSLAWILISIGFANLIWERGRSRG</sequence>
<organism evidence="2 3">
    <name type="scientific">Paenibacillus foliorum</name>
    <dbReference type="NCBI Taxonomy" id="2654974"/>
    <lineage>
        <taxon>Bacteria</taxon>
        <taxon>Bacillati</taxon>
        <taxon>Bacillota</taxon>
        <taxon>Bacilli</taxon>
        <taxon>Bacillales</taxon>
        <taxon>Paenibacillaceae</taxon>
        <taxon>Paenibacillus</taxon>
    </lineage>
</organism>
<keyword evidence="3" id="KW-1185">Reference proteome</keyword>
<keyword evidence="1" id="KW-0472">Membrane</keyword>